<feature type="compositionally biased region" description="Basic and acidic residues" evidence="1">
    <location>
        <begin position="1"/>
        <end position="13"/>
    </location>
</feature>
<protein>
    <submittedName>
        <fullName evidence="2">Uncharacterized protein</fullName>
    </submittedName>
</protein>
<gene>
    <name evidence="2" type="ORF">BJ508DRAFT_381479</name>
</gene>
<dbReference type="Proteomes" id="UP000275078">
    <property type="component" value="Unassembled WGS sequence"/>
</dbReference>
<sequence>MDISSVHDPKSEPSRQNGGRKKQQPIAKLHAGRYSALDPELLFRHRNAYVPPWDELRGTLNHLYGENFDANPVPDSIFEATQALVKFFDVRIRLMPSHPIFSCKLVRQLDHMLPAIHHLISRRYRAGLLRSSQIKLVTILYELSLRHWSRMMDLNVDKFWVYWEPFRVGWISVSHFILKVRSERLENLLLKYISEDGCADVVVDGIVRADKKFVEETNRLSDTIRDSKLGYWEKEHLLAERAWNILYWPPS</sequence>
<organism evidence="2 3">
    <name type="scientific">Ascobolus immersus RN42</name>
    <dbReference type="NCBI Taxonomy" id="1160509"/>
    <lineage>
        <taxon>Eukaryota</taxon>
        <taxon>Fungi</taxon>
        <taxon>Dikarya</taxon>
        <taxon>Ascomycota</taxon>
        <taxon>Pezizomycotina</taxon>
        <taxon>Pezizomycetes</taxon>
        <taxon>Pezizales</taxon>
        <taxon>Ascobolaceae</taxon>
        <taxon>Ascobolus</taxon>
    </lineage>
</organism>
<evidence type="ECO:0000313" key="2">
    <source>
        <dbReference type="EMBL" id="RPA72585.1"/>
    </source>
</evidence>
<keyword evidence="3" id="KW-1185">Reference proteome</keyword>
<accession>A0A3N4HEF4</accession>
<dbReference type="AlphaFoldDB" id="A0A3N4HEF4"/>
<name>A0A3N4HEF4_ASCIM</name>
<dbReference type="EMBL" id="ML119855">
    <property type="protein sequence ID" value="RPA72585.1"/>
    <property type="molecule type" value="Genomic_DNA"/>
</dbReference>
<feature type="region of interest" description="Disordered" evidence="1">
    <location>
        <begin position="1"/>
        <end position="26"/>
    </location>
</feature>
<evidence type="ECO:0000313" key="3">
    <source>
        <dbReference type="Proteomes" id="UP000275078"/>
    </source>
</evidence>
<proteinExistence type="predicted"/>
<reference evidence="2 3" key="1">
    <citation type="journal article" date="2018" name="Nat. Ecol. Evol.">
        <title>Pezizomycetes genomes reveal the molecular basis of ectomycorrhizal truffle lifestyle.</title>
        <authorList>
            <person name="Murat C."/>
            <person name="Payen T."/>
            <person name="Noel B."/>
            <person name="Kuo A."/>
            <person name="Morin E."/>
            <person name="Chen J."/>
            <person name="Kohler A."/>
            <person name="Krizsan K."/>
            <person name="Balestrini R."/>
            <person name="Da Silva C."/>
            <person name="Montanini B."/>
            <person name="Hainaut M."/>
            <person name="Levati E."/>
            <person name="Barry K.W."/>
            <person name="Belfiori B."/>
            <person name="Cichocki N."/>
            <person name="Clum A."/>
            <person name="Dockter R.B."/>
            <person name="Fauchery L."/>
            <person name="Guy J."/>
            <person name="Iotti M."/>
            <person name="Le Tacon F."/>
            <person name="Lindquist E.A."/>
            <person name="Lipzen A."/>
            <person name="Malagnac F."/>
            <person name="Mello A."/>
            <person name="Molinier V."/>
            <person name="Miyauchi S."/>
            <person name="Poulain J."/>
            <person name="Riccioni C."/>
            <person name="Rubini A."/>
            <person name="Sitrit Y."/>
            <person name="Splivallo R."/>
            <person name="Traeger S."/>
            <person name="Wang M."/>
            <person name="Zifcakova L."/>
            <person name="Wipf D."/>
            <person name="Zambonelli A."/>
            <person name="Paolocci F."/>
            <person name="Nowrousian M."/>
            <person name="Ottonello S."/>
            <person name="Baldrian P."/>
            <person name="Spatafora J.W."/>
            <person name="Henrissat B."/>
            <person name="Nagy L.G."/>
            <person name="Aury J.M."/>
            <person name="Wincker P."/>
            <person name="Grigoriev I.V."/>
            <person name="Bonfante P."/>
            <person name="Martin F.M."/>
        </authorList>
    </citation>
    <scope>NUCLEOTIDE SEQUENCE [LARGE SCALE GENOMIC DNA]</scope>
    <source>
        <strain evidence="2 3">RN42</strain>
    </source>
</reference>
<evidence type="ECO:0000256" key="1">
    <source>
        <dbReference type="SAM" id="MobiDB-lite"/>
    </source>
</evidence>